<evidence type="ECO:0000313" key="2">
    <source>
        <dbReference type="Proteomes" id="UP000223366"/>
    </source>
</evidence>
<accession>A0A9X7BL91</accession>
<dbReference type="EMBL" id="NVDU01000046">
    <property type="protein sequence ID" value="PFV28652.1"/>
    <property type="molecule type" value="Genomic_DNA"/>
</dbReference>
<proteinExistence type="predicted"/>
<dbReference type="AlphaFoldDB" id="A0A9X7BL91"/>
<comment type="caution">
    <text evidence="1">The sequence shown here is derived from an EMBL/GenBank/DDBJ whole genome shotgun (WGS) entry which is preliminary data.</text>
</comment>
<reference evidence="1 2" key="1">
    <citation type="submission" date="2017-09" db="EMBL/GenBank/DDBJ databases">
        <title>Large-scale bioinformatics analysis of Bacillus genomes uncovers conserved roles of natural products in bacterial physiology.</title>
        <authorList>
            <consortium name="Agbiome Team Llc"/>
            <person name="Bleich R.M."/>
            <person name="Grubbs K.J."/>
            <person name="Santa Maria K.C."/>
            <person name="Allen S.E."/>
            <person name="Farag S."/>
            <person name="Shank E.A."/>
            <person name="Bowers A."/>
        </authorList>
    </citation>
    <scope>NUCLEOTIDE SEQUENCE [LARGE SCALE GENOMIC DNA]</scope>
    <source>
        <strain evidence="1 2">AFS060060</strain>
    </source>
</reference>
<organism evidence="1 2">
    <name type="scientific">Bacillus thuringiensis</name>
    <dbReference type="NCBI Taxonomy" id="1428"/>
    <lineage>
        <taxon>Bacteria</taxon>
        <taxon>Bacillati</taxon>
        <taxon>Bacillota</taxon>
        <taxon>Bacilli</taxon>
        <taxon>Bacillales</taxon>
        <taxon>Bacillaceae</taxon>
        <taxon>Bacillus</taxon>
        <taxon>Bacillus cereus group</taxon>
    </lineage>
</organism>
<evidence type="ECO:0000313" key="1">
    <source>
        <dbReference type="EMBL" id="PFV28652.1"/>
    </source>
</evidence>
<gene>
    <name evidence="1" type="ORF">COK99_20135</name>
</gene>
<dbReference type="Proteomes" id="UP000223366">
    <property type="component" value="Unassembled WGS sequence"/>
</dbReference>
<sequence>MGKVNKVNILGEDRSGDFLELEVLIDDMPYKGKVRKSTRLMTPPFIYKHQDQIIELIGENKFKAMCSLKLESDFFID</sequence>
<dbReference type="RefSeq" id="WP_079004483.1">
    <property type="nucleotide sequence ID" value="NZ_CP185991.1"/>
</dbReference>
<name>A0A9X7BL91_BACTU</name>
<protein>
    <submittedName>
        <fullName evidence="1">Uncharacterized protein</fullName>
    </submittedName>
</protein>